<evidence type="ECO:0000259" key="4">
    <source>
        <dbReference type="Pfam" id="PF03446"/>
    </source>
</evidence>
<dbReference type="Pfam" id="PF03446">
    <property type="entry name" value="NAD_binding_2"/>
    <property type="match status" value="1"/>
</dbReference>
<gene>
    <name evidence="6" type="ORF">M0H32_26360</name>
</gene>
<dbReference type="InterPro" id="IPR029154">
    <property type="entry name" value="HIBADH-like_NADP-bd"/>
</dbReference>
<evidence type="ECO:0000259" key="5">
    <source>
        <dbReference type="Pfam" id="PF14833"/>
    </source>
</evidence>
<protein>
    <submittedName>
        <fullName evidence="6">NAD(P)-dependent oxidoreductase</fullName>
    </submittedName>
</protein>
<proteinExistence type="predicted"/>
<evidence type="ECO:0000256" key="2">
    <source>
        <dbReference type="ARBA" id="ARBA00023027"/>
    </source>
</evidence>
<feature type="region of interest" description="Disordered" evidence="3">
    <location>
        <begin position="303"/>
        <end position="330"/>
    </location>
</feature>
<feature type="domain" description="6-phosphogluconate dehydrogenase NADP-binding" evidence="4">
    <location>
        <begin position="2"/>
        <end position="161"/>
    </location>
</feature>
<dbReference type="SUPFAM" id="SSF51735">
    <property type="entry name" value="NAD(P)-binding Rossmann-fold domains"/>
    <property type="match status" value="1"/>
</dbReference>
<feature type="domain" description="3-hydroxyisobutyrate dehydrogenase-like NAD-binding" evidence="5">
    <location>
        <begin position="164"/>
        <end position="274"/>
    </location>
</feature>
<dbReference type="Gene3D" id="1.10.1040.10">
    <property type="entry name" value="N-(1-d-carboxylethyl)-l-norvaline Dehydrogenase, domain 2"/>
    <property type="match status" value="1"/>
</dbReference>
<evidence type="ECO:0000313" key="6">
    <source>
        <dbReference type="EMBL" id="MCK7615700.1"/>
    </source>
</evidence>
<keyword evidence="2" id="KW-0520">NAD</keyword>
<keyword evidence="7" id="KW-1185">Reference proteome</keyword>
<evidence type="ECO:0000313" key="7">
    <source>
        <dbReference type="Proteomes" id="UP001431221"/>
    </source>
</evidence>
<dbReference type="SUPFAM" id="SSF48179">
    <property type="entry name" value="6-phosphogluconate dehydrogenase C-terminal domain-like"/>
    <property type="match status" value="1"/>
</dbReference>
<dbReference type="InterPro" id="IPR036291">
    <property type="entry name" value="NAD(P)-bd_dom_sf"/>
</dbReference>
<dbReference type="InterPro" id="IPR006115">
    <property type="entry name" value="6PGDH_NADP-bd"/>
</dbReference>
<evidence type="ECO:0000256" key="1">
    <source>
        <dbReference type="ARBA" id="ARBA00023002"/>
    </source>
</evidence>
<name>A0ABT0H3M9_9HYPH</name>
<sequence length="330" mass="34558">MRVGFIGLGNVGGKLAGSILRNGFELKVLDLNPLLVESFVAKGATRGDSPKELAEACDVVITCLPSPAACAAVVEGENGILEGIGPGRIWAEMSTTDAKETKRLADLVIAKGAEAIECPVSGGCHRAATGNISIFAGCTRATFEKALPFLTVLGRRVLHTGEIGSASILKVVTNYLATANLVSVAEALVTCKAAGMDLGIAYEAIRISSGTSFVHETEGQVILNGSRDISFTMDLVAKDIGLFQKIAEDNDVPLELSPLLNRIFADGIERYGPRELSPNIIKRLEDATSLSVLAPGFPAEMVDDEPEESGYEVVPNRGAATSGQREAASG</sequence>
<dbReference type="Proteomes" id="UP001431221">
    <property type="component" value="Unassembled WGS sequence"/>
</dbReference>
<keyword evidence="1" id="KW-0560">Oxidoreductase</keyword>
<evidence type="ECO:0000256" key="3">
    <source>
        <dbReference type="SAM" id="MobiDB-lite"/>
    </source>
</evidence>
<dbReference type="PANTHER" id="PTHR43060:SF15">
    <property type="entry name" value="3-HYDROXYISOBUTYRATE DEHYDROGENASE-LIKE 1, MITOCHONDRIAL-RELATED"/>
    <property type="match status" value="1"/>
</dbReference>
<dbReference type="InterPro" id="IPR013328">
    <property type="entry name" value="6PGD_dom2"/>
</dbReference>
<comment type="caution">
    <text evidence="6">The sequence shown here is derived from an EMBL/GenBank/DDBJ whole genome shotgun (WGS) entry which is preliminary data.</text>
</comment>
<accession>A0ABT0H3M9</accession>
<dbReference type="RefSeq" id="WP_248159473.1">
    <property type="nucleotide sequence ID" value="NZ_JALNMJ010000029.1"/>
</dbReference>
<dbReference type="EMBL" id="JALNMJ010000029">
    <property type="protein sequence ID" value="MCK7615700.1"/>
    <property type="molecule type" value="Genomic_DNA"/>
</dbReference>
<dbReference type="Gene3D" id="3.40.50.720">
    <property type="entry name" value="NAD(P)-binding Rossmann-like Domain"/>
    <property type="match status" value="1"/>
</dbReference>
<dbReference type="InterPro" id="IPR015815">
    <property type="entry name" value="HIBADH-related"/>
</dbReference>
<dbReference type="PIRSF" id="PIRSF000103">
    <property type="entry name" value="HIBADH"/>
    <property type="match status" value="1"/>
</dbReference>
<organism evidence="6 7">
    <name type="scientific">Roseibium sediminicola</name>
    <dbReference type="NCBI Taxonomy" id="2933272"/>
    <lineage>
        <taxon>Bacteria</taxon>
        <taxon>Pseudomonadati</taxon>
        <taxon>Pseudomonadota</taxon>
        <taxon>Alphaproteobacteria</taxon>
        <taxon>Hyphomicrobiales</taxon>
        <taxon>Stappiaceae</taxon>
        <taxon>Roseibium</taxon>
    </lineage>
</organism>
<dbReference type="PANTHER" id="PTHR43060">
    <property type="entry name" value="3-HYDROXYISOBUTYRATE DEHYDROGENASE-LIKE 1, MITOCHONDRIAL-RELATED"/>
    <property type="match status" value="1"/>
</dbReference>
<reference evidence="6" key="1">
    <citation type="submission" date="2022-04" db="EMBL/GenBank/DDBJ databases">
        <title>Roseibium sp. CAU 1639 isolated from mud.</title>
        <authorList>
            <person name="Kim W."/>
        </authorList>
    </citation>
    <scope>NUCLEOTIDE SEQUENCE</scope>
    <source>
        <strain evidence="6">CAU 1639</strain>
    </source>
</reference>
<dbReference type="InterPro" id="IPR008927">
    <property type="entry name" value="6-PGluconate_DH-like_C_sf"/>
</dbReference>
<dbReference type="Pfam" id="PF14833">
    <property type="entry name" value="NAD_binding_11"/>
    <property type="match status" value="1"/>
</dbReference>